<dbReference type="AlphaFoldDB" id="A0A9D4K2Y9"/>
<comment type="caution">
    <text evidence="1">The sequence shown here is derived from an EMBL/GenBank/DDBJ whole genome shotgun (WGS) entry which is preliminary data.</text>
</comment>
<reference evidence="1" key="1">
    <citation type="journal article" date="2019" name="bioRxiv">
        <title>The Genome of the Zebra Mussel, Dreissena polymorpha: A Resource for Invasive Species Research.</title>
        <authorList>
            <person name="McCartney M.A."/>
            <person name="Auch B."/>
            <person name="Kono T."/>
            <person name="Mallez S."/>
            <person name="Zhang Y."/>
            <person name="Obille A."/>
            <person name="Becker A."/>
            <person name="Abrahante J.E."/>
            <person name="Garbe J."/>
            <person name="Badalamenti J.P."/>
            <person name="Herman A."/>
            <person name="Mangelson H."/>
            <person name="Liachko I."/>
            <person name="Sullivan S."/>
            <person name="Sone E.D."/>
            <person name="Koren S."/>
            <person name="Silverstein K.A.T."/>
            <person name="Beckman K.B."/>
            <person name="Gohl D.M."/>
        </authorList>
    </citation>
    <scope>NUCLEOTIDE SEQUENCE</scope>
    <source>
        <strain evidence="1">Duluth1</strain>
        <tissue evidence="1">Whole animal</tissue>
    </source>
</reference>
<name>A0A9D4K2Y9_DREPO</name>
<organism evidence="1 2">
    <name type="scientific">Dreissena polymorpha</name>
    <name type="common">Zebra mussel</name>
    <name type="synonym">Mytilus polymorpha</name>
    <dbReference type="NCBI Taxonomy" id="45954"/>
    <lineage>
        <taxon>Eukaryota</taxon>
        <taxon>Metazoa</taxon>
        <taxon>Spiralia</taxon>
        <taxon>Lophotrochozoa</taxon>
        <taxon>Mollusca</taxon>
        <taxon>Bivalvia</taxon>
        <taxon>Autobranchia</taxon>
        <taxon>Heteroconchia</taxon>
        <taxon>Euheterodonta</taxon>
        <taxon>Imparidentia</taxon>
        <taxon>Neoheterodontei</taxon>
        <taxon>Myida</taxon>
        <taxon>Dreissenoidea</taxon>
        <taxon>Dreissenidae</taxon>
        <taxon>Dreissena</taxon>
    </lineage>
</organism>
<gene>
    <name evidence="1" type="ORF">DPMN_105027</name>
</gene>
<evidence type="ECO:0000313" key="1">
    <source>
        <dbReference type="EMBL" id="KAH3831757.1"/>
    </source>
</evidence>
<reference evidence="1" key="2">
    <citation type="submission" date="2020-11" db="EMBL/GenBank/DDBJ databases">
        <authorList>
            <person name="McCartney M.A."/>
            <person name="Auch B."/>
            <person name="Kono T."/>
            <person name="Mallez S."/>
            <person name="Becker A."/>
            <person name="Gohl D.M."/>
            <person name="Silverstein K.A.T."/>
            <person name="Koren S."/>
            <person name="Bechman K.B."/>
            <person name="Herman A."/>
            <person name="Abrahante J.E."/>
            <person name="Garbe J."/>
        </authorList>
    </citation>
    <scope>NUCLEOTIDE SEQUENCE</scope>
    <source>
        <strain evidence="1">Duluth1</strain>
        <tissue evidence="1">Whole animal</tissue>
    </source>
</reference>
<proteinExistence type="predicted"/>
<evidence type="ECO:0000313" key="2">
    <source>
        <dbReference type="Proteomes" id="UP000828390"/>
    </source>
</evidence>
<protein>
    <recommendedName>
        <fullName evidence="3">Reverse transcriptase zinc-binding domain-containing protein</fullName>
    </recommendedName>
</protein>
<dbReference type="EMBL" id="JAIWYP010000004">
    <property type="protein sequence ID" value="KAH3831757.1"/>
    <property type="molecule type" value="Genomic_DNA"/>
</dbReference>
<keyword evidence="2" id="KW-1185">Reference proteome</keyword>
<accession>A0A9D4K2Y9</accession>
<sequence length="158" mass="18420">MSKLRHLNLQHVAIERPHPLLQIPSKSSCDANRALVKLKLMTGTYTLQSTRSRFNKSEVDPTCRICNCAEETMLHFLLECTVLDIVRKPILSDIKYDVYLLSCKATKLWDEHSLEEQVNIIIDCTSLYTCDRMQAERLEGIEFQFKILTFSLHNERYI</sequence>
<evidence type="ECO:0008006" key="3">
    <source>
        <dbReference type="Google" id="ProtNLM"/>
    </source>
</evidence>
<dbReference type="Proteomes" id="UP000828390">
    <property type="component" value="Unassembled WGS sequence"/>
</dbReference>